<sequence length="1109" mass="127616">MYAQFSGLFKVGETVYVNHPTESWIVGKVDAADKNNKKGAYSIKPVASLNDSLANENPINVNEDQLFKYTNDLDKLDHDDLLSMTELHEVTLLNCLRNRYKKDVIYTLIGGVLAIAMNPFKWTIPYVQDDKMDLYCNKGKNSNLLPHAWSIADNAYRIMKETKQNQSILISGESGAGKTEGCKTVIKYLSKLSCSITTDEKIRENASGIAIKIQECSPILEAFGNAKTQRNDNSSRFGKFIIMQFDKEGVILGAYMYNYLLEKSRVISQPLGERGYHIFYQLLAGADAKRRKELYLSKAEDYSCINQGKCFTVNGVDDGKEYAEVIKAMNIVGISQTEQDAIFRITAAVLHMQNLKFNLRGDGSEVENKQTLKNVAELLRVDQVGLEKALTTMYVSAGKDLILKGLVPAKACDARDAFSKALYDAVFNWIIKKINENLDSSKQHKVDNFIGLLDIYGFEAFEKNSFEQLCINFANEALQGVYNNYTFKKDVDECREEGIEVTSVTFNDNQECIELIQKGVVNSLTDCCKSSSTDIDFLEKLKKAYLKKTGFFDASPLKKEDFIVRHYAGDVSYNVTGWIEKNKDTLNGDLFKLTKTSTCNFIKDLLEDTGNAKDTVGESFRKQLNNLLTTINSTRPHYIRCLKPHPAKKPNMFSVTEVMNQLRSSGVLETVKIRREGYSVRMPFDQFYHKFKILLPPAQQKGSTKEEMRVSCEEIIKSVKFDKVKAQIGKSTVFLRHYAYSDLESLRNEKLVQYVITIQASFRKLKAIKEVATMRRLKKEEEERIYFEKHREEIERKRREEEEKLRIERERIEKEEAEKRRIEEIKRQEEEKIAREKREREAVILKEQAKLNKLREVQMKKMEELKRIEAEKEERERVKKELEELESGKANMEEQESVKIWKVDEGKLVGFTLSEARKDLIFRIKTDQLFTLEECKILIKEIVRIMKRDAERDFKNLIFLSKFRTEVLFPKPIVSDYISETHGLDGFADSIDVKKMIYGKVTIRPLDPLSSKDTILIAKEKLKLLVLNINKNIVKLIDNALRQRKERLLIIATILEELETSVIKKYLHPNELLVVMAKIKSQSTSNSNAASQQQQPQQQFASASEEKLF</sequence>
<dbReference type="InterPro" id="IPR027417">
    <property type="entry name" value="P-loop_NTPase"/>
</dbReference>
<feature type="binding site" evidence="6">
    <location>
        <begin position="172"/>
        <end position="179"/>
    </location>
    <ligand>
        <name>ATP</name>
        <dbReference type="ChEBI" id="CHEBI:30616"/>
    </ligand>
</feature>
<gene>
    <name evidence="10" type="ORF">NAEGRDRAFT_62844</name>
</gene>
<dbReference type="PANTHER" id="PTHR13140">
    <property type="entry name" value="MYOSIN"/>
    <property type="match status" value="1"/>
</dbReference>
<dbReference type="GO" id="GO:0005737">
    <property type="term" value="C:cytoplasm"/>
    <property type="evidence" value="ECO:0007669"/>
    <property type="project" value="TreeGrafter"/>
</dbReference>
<dbReference type="STRING" id="5762.D2V215"/>
<comment type="similarity">
    <text evidence="6">Belongs to the TRAFAC class myosin-kinesin ATPase superfamily. Myosin family.</text>
</comment>
<dbReference type="GeneID" id="8855144"/>
<keyword evidence="4 6" id="KW-0505">Motor protein</keyword>
<evidence type="ECO:0000256" key="5">
    <source>
        <dbReference type="ARBA" id="ARBA00023203"/>
    </source>
</evidence>
<keyword evidence="7" id="KW-0175">Coiled coil</keyword>
<dbReference type="FunFam" id="1.10.10.820:FF:000001">
    <property type="entry name" value="Myosin heavy chain"/>
    <property type="match status" value="1"/>
</dbReference>
<dbReference type="Gene3D" id="1.20.58.530">
    <property type="match status" value="1"/>
</dbReference>
<dbReference type="Gene3D" id="1.20.120.720">
    <property type="entry name" value="Myosin VI head, motor domain, U50 subdomain"/>
    <property type="match status" value="1"/>
</dbReference>
<feature type="coiled-coil region" evidence="7">
    <location>
        <begin position="777"/>
        <end position="898"/>
    </location>
</feature>
<dbReference type="PROSITE" id="PS51456">
    <property type="entry name" value="MYOSIN_MOTOR"/>
    <property type="match status" value="1"/>
</dbReference>
<dbReference type="SMART" id="SM00242">
    <property type="entry name" value="MYSc"/>
    <property type="match status" value="1"/>
</dbReference>
<organism evidence="11">
    <name type="scientific">Naegleria gruberi</name>
    <name type="common">Amoeba</name>
    <dbReference type="NCBI Taxonomy" id="5762"/>
    <lineage>
        <taxon>Eukaryota</taxon>
        <taxon>Discoba</taxon>
        <taxon>Heterolobosea</taxon>
        <taxon>Tetramitia</taxon>
        <taxon>Eutetramitia</taxon>
        <taxon>Vahlkampfiidae</taxon>
        <taxon>Naegleria</taxon>
    </lineage>
</organism>
<evidence type="ECO:0000256" key="7">
    <source>
        <dbReference type="SAM" id="Coils"/>
    </source>
</evidence>
<evidence type="ECO:0000256" key="2">
    <source>
        <dbReference type="ARBA" id="ARBA00022840"/>
    </source>
</evidence>
<feature type="compositionally biased region" description="Low complexity" evidence="8">
    <location>
        <begin position="1085"/>
        <end position="1103"/>
    </location>
</feature>
<dbReference type="Gene3D" id="1.10.10.820">
    <property type="match status" value="1"/>
</dbReference>
<dbReference type="FunCoup" id="D2V215">
    <property type="interactions" value="73"/>
</dbReference>
<evidence type="ECO:0000259" key="9">
    <source>
        <dbReference type="PROSITE" id="PS51456"/>
    </source>
</evidence>
<keyword evidence="5 6" id="KW-0009">Actin-binding</keyword>
<dbReference type="InterPro" id="IPR001609">
    <property type="entry name" value="Myosin_head_motor_dom-like"/>
</dbReference>
<protein>
    <submittedName>
        <fullName evidence="10">Myosin</fullName>
    </submittedName>
</protein>
<evidence type="ECO:0000313" key="11">
    <source>
        <dbReference type="Proteomes" id="UP000006671"/>
    </source>
</evidence>
<evidence type="ECO:0000256" key="8">
    <source>
        <dbReference type="SAM" id="MobiDB-lite"/>
    </source>
</evidence>
<dbReference type="KEGG" id="ngr:NAEGRDRAFT_62844"/>
<name>D2V215_NAEGR</name>
<dbReference type="GO" id="GO:0016020">
    <property type="term" value="C:membrane"/>
    <property type="evidence" value="ECO:0007669"/>
    <property type="project" value="TreeGrafter"/>
</dbReference>
<evidence type="ECO:0000313" key="10">
    <source>
        <dbReference type="EMBL" id="EFC48823.1"/>
    </source>
</evidence>
<dbReference type="eggNOG" id="KOG0160">
    <property type="taxonomic scope" value="Eukaryota"/>
</dbReference>
<dbReference type="GO" id="GO:0051015">
    <property type="term" value="F:actin filament binding"/>
    <property type="evidence" value="ECO:0007669"/>
    <property type="project" value="TreeGrafter"/>
</dbReference>
<dbReference type="GO" id="GO:0000146">
    <property type="term" value="F:microfilament motor activity"/>
    <property type="evidence" value="ECO:0007669"/>
    <property type="project" value="TreeGrafter"/>
</dbReference>
<dbReference type="EMBL" id="GG738849">
    <property type="protein sequence ID" value="EFC48823.1"/>
    <property type="molecule type" value="Genomic_DNA"/>
</dbReference>
<feature type="domain" description="Myosin motor" evidence="9">
    <location>
        <begin position="76"/>
        <end position="748"/>
    </location>
</feature>
<dbReference type="Gene3D" id="3.40.850.10">
    <property type="entry name" value="Kinesin motor domain"/>
    <property type="match status" value="1"/>
</dbReference>
<feature type="region of interest" description="Actin-binding" evidence="6">
    <location>
        <begin position="624"/>
        <end position="646"/>
    </location>
</feature>
<dbReference type="OrthoDB" id="312459at2759"/>
<evidence type="ECO:0000256" key="1">
    <source>
        <dbReference type="ARBA" id="ARBA00022741"/>
    </source>
</evidence>
<dbReference type="Proteomes" id="UP000006671">
    <property type="component" value="Unassembled WGS sequence"/>
</dbReference>
<dbReference type="RefSeq" id="XP_002681567.1">
    <property type="nucleotide sequence ID" value="XM_002681521.1"/>
</dbReference>
<dbReference type="PRINTS" id="PR00193">
    <property type="entry name" value="MYOSINHEAVY"/>
</dbReference>
<evidence type="ECO:0000256" key="6">
    <source>
        <dbReference type="PROSITE-ProRule" id="PRU00782"/>
    </source>
</evidence>
<dbReference type="VEuPathDB" id="AmoebaDB:NAEGRDRAFT_62844"/>
<dbReference type="GO" id="GO:0016459">
    <property type="term" value="C:myosin complex"/>
    <property type="evidence" value="ECO:0007669"/>
    <property type="project" value="UniProtKB-KW"/>
</dbReference>
<reference evidence="10 11" key="1">
    <citation type="journal article" date="2010" name="Cell">
        <title>The genome of Naegleria gruberi illuminates early eukaryotic versatility.</title>
        <authorList>
            <person name="Fritz-Laylin L.K."/>
            <person name="Prochnik S.E."/>
            <person name="Ginger M.L."/>
            <person name="Dacks J.B."/>
            <person name="Carpenter M.L."/>
            <person name="Field M.C."/>
            <person name="Kuo A."/>
            <person name="Paredez A."/>
            <person name="Chapman J."/>
            <person name="Pham J."/>
            <person name="Shu S."/>
            <person name="Neupane R."/>
            <person name="Cipriano M."/>
            <person name="Mancuso J."/>
            <person name="Tu H."/>
            <person name="Salamov A."/>
            <person name="Lindquist E."/>
            <person name="Shapiro H."/>
            <person name="Lucas S."/>
            <person name="Grigoriev I.V."/>
            <person name="Cande W.Z."/>
            <person name="Fulton C."/>
            <person name="Rokhsar D.S."/>
            <person name="Dawson S.C."/>
        </authorList>
    </citation>
    <scope>NUCLEOTIDE SEQUENCE [LARGE SCALE GENOMIC DNA]</scope>
    <source>
        <strain evidence="10 11">NEG-M</strain>
    </source>
</reference>
<dbReference type="InParanoid" id="D2V215"/>
<accession>D2V215</accession>
<dbReference type="CDD" id="cd22249">
    <property type="entry name" value="UDM1_RNF168_RNF169-like"/>
    <property type="match status" value="1"/>
</dbReference>
<dbReference type="Gene3D" id="1.20.5.4820">
    <property type="match status" value="1"/>
</dbReference>
<keyword evidence="2 6" id="KW-0067">ATP-binding</keyword>
<keyword evidence="11" id="KW-1185">Reference proteome</keyword>
<dbReference type="Pfam" id="PF00063">
    <property type="entry name" value="Myosin_head"/>
    <property type="match status" value="1"/>
</dbReference>
<evidence type="ECO:0000256" key="4">
    <source>
        <dbReference type="ARBA" id="ARBA00023175"/>
    </source>
</evidence>
<dbReference type="GO" id="GO:0007015">
    <property type="term" value="P:actin filament organization"/>
    <property type="evidence" value="ECO:0007669"/>
    <property type="project" value="TreeGrafter"/>
</dbReference>
<dbReference type="AlphaFoldDB" id="D2V215"/>
<feature type="region of interest" description="Disordered" evidence="8">
    <location>
        <begin position="1085"/>
        <end position="1109"/>
    </location>
</feature>
<dbReference type="PANTHER" id="PTHR13140:SF706">
    <property type="entry name" value="DILUTE CLASS UNCONVENTIONAL MYOSIN, ISOFORM C"/>
    <property type="match status" value="1"/>
</dbReference>
<evidence type="ECO:0000256" key="3">
    <source>
        <dbReference type="ARBA" id="ARBA00023123"/>
    </source>
</evidence>
<proteinExistence type="inferred from homology"/>
<dbReference type="SUPFAM" id="SSF52540">
    <property type="entry name" value="P-loop containing nucleoside triphosphate hydrolases"/>
    <property type="match status" value="1"/>
</dbReference>
<keyword evidence="3 6" id="KW-0518">Myosin</keyword>
<dbReference type="InterPro" id="IPR036961">
    <property type="entry name" value="Kinesin_motor_dom_sf"/>
</dbReference>
<dbReference type="CDD" id="cd00124">
    <property type="entry name" value="MYSc"/>
    <property type="match status" value="1"/>
</dbReference>
<keyword evidence="1 6" id="KW-0547">Nucleotide-binding</keyword>
<dbReference type="GO" id="GO:0005524">
    <property type="term" value="F:ATP binding"/>
    <property type="evidence" value="ECO:0007669"/>
    <property type="project" value="UniProtKB-UniRule"/>
</dbReference>